<dbReference type="PIRSF" id="PIRSF005610">
    <property type="entry name" value="SirB"/>
    <property type="match status" value="1"/>
</dbReference>
<dbReference type="EMBL" id="CP080544">
    <property type="protein sequence ID" value="QYR52471.1"/>
    <property type="molecule type" value="Genomic_DNA"/>
</dbReference>
<evidence type="ECO:0000256" key="1">
    <source>
        <dbReference type="SAM" id="Phobius"/>
    </source>
</evidence>
<dbReference type="RefSeq" id="WP_220379256.1">
    <property type="nucleotide sequence ID" value="NZ_CP080544.1"/>
</dbReference>
<evidence type="ECO:0000313" key="2">
    <source>
        <dbReference type="EMBL" id="QYR52471.1"/>
    </source>
</evidence>
<dbReference type="PANTHER" id="PTHR39594">
    <property type="entry name" value="PROTEIN YCHQ"/>
    <property type="match status" value="1"/>
</dbReference>
<protein>
    <submittedName>
        <fullName evidence="2">SirB2 family protein</fullName>
    </submittedName>
</protein>
<accession>A0ABX8WLG9</accession>
<evidence type="ECO:0000313" key="3">
    <source>
        <dbReference type="Proteomes" id="UP000824755"/>
    </source>
</evidence>
<dbReference type="Pfam" id="PF04247">
    <property type="entry name" value="SirB"/>
    <property type="match status" value="1"/>
</dbReference>
<dbReference type="PANTHER" id="PTHR39594:SF1">
    <property type="entry name" value="PROTEIN YCHQ"/>
    <property type="match status" value="1"/>
</dbReference>
<name>A0ABX8WLG9_9GAMM</name>
<feature type="transmembrane region" description="Helical" evidence="1">
    <location>
        <begin position="103"/>
        <end position="122"/>
    </location>
</feature>
<gene>
    <name evidence="2" type="ORF">H8L67_07670</name>
</gene>
<keyword evidence="3" id="KW-1185">Reference proteome</keyword>
<dbReference type="InterPro" id="IPR007360">
    <property type="entry name" value="SirB"/>
</dbReference>
<reference evidence="2 3" key="1">
    <citation type="submission" date="2021-08" db="EMBL/GenBank/DDBJ databases">
        <title>Lysobacter sp. strain CJ11 Genome sequencing and assembly.</title>
        <authorList>
            <person name="Kim I."/>
        </authorList>
    </citation>
    <scope>NUCLEOTIDE SEQUENCE [LARGE SCALE GENOMIC DNA]</scope>
    <source>
        <strain evidence="2 3">CJ11</strain>
    </source>
</reference>
<keyword evidence="1" id="KW-0812">Transmembrane</keyword>
<organism evidence="2 3">
    <name type="scientific">Lysobacter soyae</name>
    <dbReference type="NCBI Taxonomy" id="2764185"/>
    <lineage>
        <taxon>Bacteria</taxon>
        <taxon>Pseudomonadati</taxon>
        <taxon>Pseudomonadota</taxon>
        <taxon>Gammaproteobacteria</taxon>
        <taxon>Lysobacterales</taxon>
        <taxon>Lysobacteraceae</taxon>
        <taxon>Lysobacter</taxon>
    </lineage>
</organism>
<feature type="transmembrane region" description="Helical" evidence="1">
    <location>
        <begin position="44"/>
        <end position="64"/>
    </location>
</feature>
<feature type="transmembrane region" description="Helical" evidence="1">
    <location>
        <begin position="70"/>
        <end position="91"/>
    </location>
</feature>
<keyword evidence="1" id="KW-1133">Transmembrane helix</keyword>
<sequence>MIEFYPTIRSIHILAVVLSGSFFAVRGALALAGQSWPYHAASRWSSWIIDTVLLTAAAMLFSMLPGVVFANGWLTVKIVLVIIYILLGILALRRTSRRSARTLCYVLALCVFGTIISIARAHHPYGWLLKYLA</sequence>
<proteinExistence type="predicted"/>
<keyword evidence="1" id="KW-0472">Membrane</keyword>
<feature type="transmembrane region" description="Helical" evidence="1">
    <location>
        <begin position="12"/>
        <end position="32"/>
    </location>
</feature>
<dbReference type="Proteomes" id="UP000824755">
    <property type="component" value="Chromosome"/>
</dbReference>